<evidence type="ECO:0000259" key="2">
    <source>
        <dbReference type="Pfam" id="PF13635"/>
    </source>
</evidence>
<evidence type="ECO:0000313" key="3">
    <source>
        <dbReference type="EMBL" id="CAA6806481.1"/>
    </source>
</evidence>
<name>A0A6S6SP54_9BACT</name>
<dbReference type="AlphaFoldDB" id="A0A6S6SP54"/>
<dbReference type="SUPFAM" id="SSF52980">
    <property type="entry name" value="Restriction endonuclease-like"/>
    <property type="match status" value="1"/>
</dbReference>
<organism evidence="3">
    <name type="scientific">uncultured Sulfurovum sp</name>
    <dbReference type="NCBI Taxonomy" id="269237"/>
    <lineage>
        <taxon>Bacteria</taxon>
        <taxon>Pseudomonadati</taxon>
        <taxon>Campylobacterota</taxon>
        <taxon>Epsilonproteobacteria</taxon>
        <taxon>Campylobacterales</taxon>
        <taxon>Sulfurovaceae</taxon>
        <taxon>Sulfurovum</taxon>
        <taxon>environmental samples</taxon>
    </lineage>
</organism>
<dbReference type="InterPro" id="IPR025420">
    <property type="entry name" value="DUF4143"/>
</dbReference>
<feature type="domain" description="DUF4143" evidence="2">
    <location>
        <begin position="192"/>
        <end position="351"/>
    </location>
</feature>
<dbReference type="Pfam" id="PF13635">
    <property type="entry name" value="DUF4143"/>
    <property type="match status" value="1"/>
</dbReference>
<dbReference type="PANTHER" id="PTHR43566">
    <property type="entry name" value="CONSERVED PROTEIN"/>
    <property type="match status" value="1"/>
</dbReference>
<evidence type="ECO:0000259" key="1">
    <source>
        <dbReference type="Pfam" id="PF13173"/>
    </source>
</evidence>
<dbReference type="SUPFAM" id="SSF52540">
    <property type="entry name" value="P-loop containing nucleoside triphosphate hydrolases"/>
    <property type="match status" value="1"/>
</dbReference>
<dbReference type="InterPro" id="IPR041682">
    <property type="entry name" value="AAA_14"/>
</dbReference>
<dbReference type="InterPro" id="IPR027417">
    <property type="entry name" value="P-loop_NTPase"/>
</dbReference>
<sequence length="400" mass="46146">MLKRSIETILKIALKISPIVLLKGARQVGKSTLALELNQNYIVLDDVSTRLNAKDDPNRFIETLEKPVTIDEIQKVPELLESLKIYIDKERNNGDFLITGSANILDMKETKDTLAGRIIEIDLYPLSIKERANKADENIVDRLFAHDFSTEKIATDRIVIDILRGGYPDVQELETALEKKLWVSSYVSTYIERDARDLGDFRDMDSFFRFVNIIAPRSTTLLNKSKIAKEVGVRVETCENYLVILEQTFQLYTVRPFFENIGKRFVKSPKIFLNDTGIMSYFLGIYTIEQFEKSSYKGALVETFVFNELLKHIGFTMDDTQIYHYLTSDKKEIDFILQRNDEIIAIEVKSSSRVGKDDFRHIMDYQKNSSKNVFGIVLYMGENVLHINEQCVALPLGYFY</sequence>
<dbReference type="Pfam" id="PF13173">
    <property type="entry name" value="AAA_14"/>
    <property type="match status" value="1"/>
</dbReference>
<dbReference type="EMBL" id="CACVAU010000022">
    <property type="protein sequence ID" value="CAA6806481.1"/>
    <property type="molecule type" value="Genomic_DNA"/>
</dbReference>
<gene>
    <name evidence="3" type="ORF">HELGO_WM12821</name>
</gene>
<dbReference type="PANTHER" id="PTHR43566:SF2">
    <property type="entry name" value="DUF4143 DOMAIN-CONTAINING PROTEIN"/>
    <property type="match status" value="1"/>
</dbReference>
<accession>A0A6S6SP54</accession>
<reference evidence="3" key="1">
    <citation type="submission" date="2020-01" db="EMBL/GenBank/DDBJ databases">
        <authorList>
            <person name="Meier V. D."/>
            <person name="Meier V D."/>
        </authorList>
    </citation>
    <scope>NUCLEOTIDE SEQUENCE</scope>
    <source>
        <strain evidence="3">HLG_WM_MAG_05</strain>
    </source>
</reference>
<feature type="domain" description="AAA" evidence="1">
    <location>
        <begin position="18"/>
        <end position="130"/>
    </location>
</feature>
<proteinExistence type="predicted"/>
<protein>
    <submittedName>
        <fullName evidence="3">AAA ATPase</fullName>
    </submittedName>
</protein>
<dbReference type="InterPro" id="IPR011335">
    <property type="entry name" value="Restrct_endonuc-II-like"/>
</dbReference>